<dbReference type="GO" id="GO:2000134">
    <property type="term" value="P:negative regulation of G1/S transition of mitotic cell cycle"/>
    <property type="evidence" value="ECO:0007669"/>
    <property type="project" value="TreeGrafter"/>
</dbReference>
<organism evidence="4 5">
    <name type="scientific">Halocaridina rubra</name>
    <name type="common">Hawaiian red shrimp</name>
    <dbReference type="NCBI Taxonomy" id="373956"/>
    <lineage>
        <taxon>Eukaryota</taxon>
        <taxon>Metazoa</taxon>
        <taxon>Ecdysozoa</taxon>
        <taxon>Arthropoda</taxon>
        <taxon>Crustacea</taxon>
        <taxon>Multicrustacea</taxon>
        <taxon>Malacostraca</taxon>
        <taxon>Eumalacostraca</taxon>
        <taxon>Eucarida</taxon>
        <taxon>Decapoda</taxon>
        <taxon>Pleocyemata</taxon>
        <taxon>Caridea</taxon>
        <taxon>Atyoidea</taxon>
        <taxon>Atyidae</taxon>
        <taxon>Halocaridina</taxon>
    </lineage>
</organism>
<feature type="region of interest" description="Disordered" evidence="1">
    <location>
        <begin position="654"/>
        <end position="676"/>
    </location>
</feature>
<dbReference type="GO" id="GO:0006357">
    <property type="term" value="P:regulation of transcription by RNA polymerase II"/>
    <property type="evidence" value="ECO:0007669"/>
    <property type="project" value="InterPro"/>
</dbReference>
<dbReference type="SUPFAM" id="SSF47954">
    <property type="entry name" value="Cyclin-like"/>
    <property type="match status" value="1"/>
</dbReference>
<dbReference type="GO" id="GO:0000785">
    <property type="term" value="C:chromatin"/>
    <property type="evidence" value="ECO:0007669"/>
    <property type="project" value="TreeGrafter"/>
</dbReference>
<comment type="caution">
    <text evidence="4">The sequence shown here is derived from an EMBL/GenBank/DDBJ whole genome shotgun (WGS) entry which is preliminary data.</text>
</comment>
<reference evidence="4 5" key="1">
    <citation type="submission" date="2023-11" db="EMBL/GenBank/DDBJ databases">
        <title>Halocaridina rubra genome assembly.</title>
        <authorList>
            <person name="Smith C."/>
        </authorList>
    </citation>
    <scope>NUCLEOTIDE SEQUENCE [LARGE SCALE GENOMIC DNA]</scope>
    <source>
        <strain evidence="4">EP-1</strain>
        <tissue evidence="4">Whole</tissue>
    </source>
</reference>
<gene>
    <name evidence="4" type="primary">RBL1</name>
    <name evidence="4" type="ORF">SK128_016698</name>
</gene>
<evidence type="ECO:0000256" key="1">
    <source>
        <dbReference type="SAM" id="MobiDB-lite"/>
    </source>
</evidence>
<dbReference type="GO" id="GO:0030154">
    <property type="term" value="P:cell differentiation"/>
    <property type="evidence" value="ECO:0007669"/>
    <property type="project" value="TreeGrafter"/>
</dbReference>
<evidence type="ECO:0000259" key="3">
    <source>
        <dbReference type="SMART" id="SM01368"/>
    </source>
</evidence>
<dbReference type="Gene3D" id="1.10.472.140">
    <property type="match status" value="1"/>
</dbReference>
<feature type="domain" description="Retinoblastoma-associated protein A-box" evidence="3">
    <location>
        <begin position="393"/>
        <end position="588"/>
    </location>
</feature>
<dbReference type="Pfam" id="PF01858">
    <property type="entry name" value="RB_A"/>
    <property type="match status" value="1"/>
</dbReference>
<dbReference type="Proteomes" id="UP001381693">
    <property type="component" value="Unassembled WGS sequence"/>
</dbReference>
<dbReference type="GO" id="GO:0005667">
    <property type="term" value="C:transcription regulator complex"/>
    <property type="evidence" value="ECO:0007669"/>
    <property type="project" value="TreeGrafter"/>
</dbReference>
<dbReference type="AlphaFoldDB" id="A0AAN8XCB0"/>
<dbReference type="InterPro" id="IPR028309">
    <property type="entry name" value="RB_fam"/>
</dbReference>
<name>A0AAN8XCB0_HALRR</name>
<evidence type="ECO:0000259" key="2">
    <source>
        <dbReference type="SMART" id="SM01367"/>
    </source>
</evidence>
<feature type="region of interest" description="Disordered" evidence="1">
    <location>
        <begin position="726"/>
        <end position="764"/>
    </location>
</feature>
<dbReference type="PANTHER" id="PTHR13742">
    <property type="entry name" value="RETINOBLASTOMA-ASSOCIATED PROTEIN RB -RELATED"/>
    <property type="match status" value="1"/>
</dbReference>
<dbReference type="SMART" id="SM01367">
    <property type="entry name" value="DUF3452"/>
    <property type="match status" value="1"/>
</dbReference>
<evidence type="ECO:0000313" key="5">
    <source>
        <dbReference type="Proteomes" id="UP001381693"/>
    </source>
</evidence>
<dbReference type="InterPro" id="IPR036915">
    <property type="entry name" value="Cyclin-like_sf"/>
</dbReference>
<dbReference type="GO" id="GO:0000977">
    <property type="term" value="F:RNA polymerase II transcription regulatory region sequence-specific DNA binding"/>
    <property type="evidence" value="ECO:0007669"/>
    <property type="project" value="TreeGrafter"/>
</dbReference>
<dbReference type="SMART" id="SM01368">
    <property type="entry name" value="RB_A"/>
    <property type="match status" value="1"/>
</dbReference>
<sequence>MSEEIVQSSVKRRYIDLSLDLNLDQITSDEAWTNYENIQLKYTLEGDQLPWLACALYAACRRRSVPTVGGRPGHMIQGNCVSLTRMLQHCNLPLTEFIKKMKSWLAMSHFDEGFCRRVDLLERNFAVSNNIFKKYKPIYLDLFKDPSDDLPRPPRSRKQRRPPCNATELFHFCWTLYILIKGKYPSIPQDLVSCYSLLLASIDLIFSNVVLSNRRDLLNLNCPGLPPGILNADPVVEDLSSSPITIMDYMCDKFEGVQVETKVVREYYWNKHIRDLIEKKVLKGDPEGRGLLEQANFGHNVKEVKNAYEEYLLSYGEFDERMFLNEDDVVKTIAGSSPPSALASLQNSPADASSIRQARRNLGQSFEGDHHLVPQTPITGRRYTIDRPSIGSTPLTVVTSGLQKLYALINGRKSSPSEELFEIFRSCKENPEEKIKESISEMSETFCKCYTQATEDYTGPSIEFANMRLQMGQILYYTFLEHILLDEKRRGVDLMAILQRELFHQTLFTACLEIVLKSYNDPRRFPWSLQVGNVDPYYFIRIIEPVIRSEKQSDNQLSRELVKHLKGIEEQILDSLAWKEESPLWHTLQNENQGIPSCQDVNFSDQLETEMTSTNPSVLMSPASKLVTDKTPGNLQLSPLSTLSERFQTPLAHSSAKRTLFPTSSSSGSVPAPNALALARPPTLTSRLQAASSVVTTASSVPKSPSRITVQVKENGLTSVSSLPASFSQEASAAEADDAVVERVDETPNTEKKKDKPRRHGSLALFFRKEPRCEEWDE</sequence>
<accession>A0AAN8XCB0</accession>
<feature type="domain" description="Retinoblastoma-associated protein N-terminal" evidence="2">
    <location>
        <begin position="63"/>
        <end position="208"/>
    </location>
</feature>
<evidence type="ECO:0000313" key="4">
    <source>
        <dbReference type="EMBL" id="KAK7075859.1"/>
    </source>
</evidence>
<feature type="compositionally biased region" description="Basic and acidic residues" evidence="1">
    <location>
        <begin position="740"/>
        <end position="754"/>
    </location>
</feature>
<dbReference type="InterPro" id="IPR002720">
    <property type="entry name" value="RB_A"/>
</dbReference>
<dbReference type="PANTHER" id="PTHR13742:SF17">
    <property type="entry name" value="RE32990P-RELATED"/>
    <property type="match status" value="1"/>
</dbReference>
<dbReference type="Pfam" id="PF11934">
    <property type="entry name" value="DUF3452"/>
    <property type="match status" value="1"/>
</dbReference>
<dbReference type="Gene3D" id="1.10.472.10">
    <property type="entry name" value="Cyclin-like"/>
    <property type="match status" value="2"/>
</dbReference>
<keyword evidence="5" id="KW-1185">Reference proteome</keyword>
<protein>
    <submittedName>
        <fullName evidence="4">Retinoblastoma-like protein 1</fullName>
    </submittedName>
</protein>
<dbReference type="GO" id="GO:0005634">
    <property type="term" value="C:nucleus"/>
    <property type="evidence" value="ECO:0007669"/>
    <property type="project" value="InterPro"/>
</dbReference>
<dbReference type="InterPro" id="IPR024599">
    <property type="entry name" value="RB_N"/>
</dbReference>
<proteinExistence type="predicted"/>
<dbReference type="EMBL" id="JAXCGZ010010053">
    <property type="protein sequence ID" value="KAK7075859.1"/>
    <property type="molecule type" value="Genomic_DNA"/>
</dbReference>